<dbReference type="GO" id="GO:0003677">
    <property type="term" value="F:DNA binding"/>
    <property type="evidence" value="ECO:0007669"/>
    <property type="project" value="UniProtKB-KW"/>
</dbReference>
<evidence type="ECO:0000313" key="7">
    <source>
        <dbReference type="Proteomes" id="UP000192674"/>
    </source>
</evidence>
<organism evidence="6 7">
    <name type="scientific">Kibdelosporangium aridum</name>
    <dbReference type="NCBI Taxonomy" id="2030"/>
    <lineage>
        <taxon>Bacteria</taxon>
        <taxon>Bacillati</taxon>
        <taxon>Actinomycetota</taxon>
        <taxon>Actinomycetes</taxon>
        <taxon>Pseudonocardiales</taxon>
        <taxon>Pseudonocardiaceae</taxon>
        <taxon>Kibdelosporangium</taxon>
    </lineage>
</organism>
<protein>
    <submittedName>
        <fullName evidence="6">Transcriptional regulator, TetR family</fullName>
    </submittedName>
</protein>
<reference evidence="6 7" key="1">
    <citation type="submission" date="2017-04" db="EMBL/GenBank/DDBJ databases">
        <authorList>
            <person name="Afonso C.L."/>
            <person name="Miller P.J."/>
            <person name="Scott M.A."/>
            <person name="Spackman E."/>
            <person name="Goraichik I."/>
            <person name="Dimitrov K.M."/>
            <person name="Suarez D.L."/>
            <person name="Swayne D.E."/>
        </authorList>
    </citation>
    <scope>NUCLEOTIDE SEQUENCE [LARGE SCALE GENOMIC DNA]</scope>
    <source>
        <strain evidence="6 7">DSM 43828</strain>
    </source>
</reference>
<dbReference type="PANTHER" id="PTHR47506">
    <property type="entry name" value="TRANSCRIPTIONAL REGULATORY PROTEIN"/>
    <property type="match status" value="1"/>
</dbReference>
<name>A0A1Y5Y6R9_KIBAR</name>
<dbReference type="EMBL" id="FWXV01000014">
    <property type="protein sequence ID" value="SMD26397.1"/>
    <property type="molecule type" value="Genomic_DNA"/>
</dbReference>
<keyword evidence="3" id="KW-0804">Transcription</keyword>
<keyword evidence="7" id="KW-1185">Reference proteome</keyword>
<dbReference type="Gene3D" id="1.10.357.10">
    <property type="entry name" value="Tetracycline Repressor, domain 2"/>
    <property type="match status" value="1"/>
</dbReference>
<evidence type="ECO:0000256" key="3">
    <source>
        <dbReference type="ARBA" id="ARBA00023163"/>
    </source>
</evidence>
<dbReference type="AlphaFoldDB" id="A0A1Y5Y6R9"/>
<dbReference type="PANTHER" id="PTHR47506:SF1">
    <property type="entry name" value="HTH-TYPE TRANSCRIPTIONAL REGULATOR YJDC"/>
    <property type="match status" value="1"/>
</dbReference>
<dbReference type="InterPro" id="IPR001647">
    <property type="entry name" value="HTH_TetR"/>
</dbReference>
<feature type="domain" description="HTH tetR-type" evidence="4">
    <location>
        <begin position="31"/>
        <end position="78"/>
    </location>
</feature>
<dbReference type="SUPFAM" id="SSF46689">
    <property type="entry name" value="Homeodomain-like"/>
    <property type="match status" value="1"/>
</dbReference>
<dbReference type="Pfam" id="PF00440">
    <property type="entry name" value="TetR_N"/>
    <property type="match status" value="1"/>
</dbReference>
<dbReference type="Proteomes" id="UP000192674">
    <property type="component" value="Unassembled WGS sequence"/>
</dbReference>
<accession>A0A1Y5Y6R9</accession>
<feature type="domain" description="Tetracyclin repressor-like C-terminal" evidence="5">
    <location>
        <begin position="109"/>
        <end position="200"/>
    </location>
</feature>
<dbReference type="InterPro" id="IPR011075">
    <property type="entry name" value="TetR_C"/>
</dbReference>
<evidence type="ECO:0000259" key="5">
    <source>
        <dbReference type="Pfam" id="PF16925"/>
    </source>
</evidence>
<dbReference type="InterPro" id="IPR009057">
    <property type="entry name" value="Homeodomain-like_sf"/>
</dbReference>
<dbReference type="SUPFAM" id="SSF48498">
    <property type="entry name" value="Tetracyclin repressor-like, C-terminal domain"/>
    <property type="match status" value="1"/>
</dbReference>
<sequence>MELDRTVQRCTVDHMTTTPMTERGIATRGRIVSTAADLILERGARGTSLDDIRAATKTSKSQLFHYFPGGKSDLVDAVATLQAERVLEAQRPFLDHLDTWESWLGWRDALLAYYETQPLGCPIGALSAELARTDPDHAATVIAHMERWRSYLEAGLARMVDTDLLQPSIDPRFLSMKIFSALHGGLALMTMFESVEPLRAGLDAGLAALREAA</sequence>
<evidence type="ECO:0000256" key="2">
    <source>
        <dbReference type="ARBA" id="ARBA00023125"/>
    </source>
</evidence>
<proteinExistence type="predicted"/>
<keyword evidence="2" id="KW-0238">DNA-binding</keyword>
<evidence type="ECO:0000256" key="1">
    <source>
        <dbReference type="ARBA" id="ARBA00023015"/>
    </source>
</evidence>
<dbReference type="InterPro" id="IPR036271">
    <property type="entry name" value="Tet_transcr_reg_TetR-rel_C_sf"/>
</dbReference>
<dbReference type="Pfam" id="PF16925">
    <property type="entry name" value="TetR_C_13"/>
    <property type="match status" value="1"/>
</dbReference>
<evidence type="ECO:0000259" key="4">
    <source>
        <dbReference type="Pfam" id="PF00440"/>
    </source>
</evidence>
<gene>
    <name evidence="6" type="ORF">SAMN05661093_09980</name>
</gene>
<evidence type="ECO:0000313" key="6">
    <source>
        <dbReference type="EMBL" id="SMD26397.1"/>
    </source>
</evidence>
<keyword evidence="1" id="KW-0805">Transcription regulation</keyword>